<name>A0ACC0WWL2_9STRA</name>
<proteinExistence type="predicted"/>
<sequence>MSVDNTSVKRVQYKKKPTQNNQDVEKAGKHISCICCERSNPQRRRTSCVVDVLRLLNELQLENVQDVNALPVVVRARNAVVHFADPTNWLRIQHPAVVETKLASEQLEGNVLHVAALEGSSRARDASVPIASLCREETNRFHPMKMCNFKFRFIARFQMKEDVPCIICLYVEVMATKRQRYTFVSTICIPSKLSAIPTNPPLHCLSVTNAGGTLGIEWDAPVRGTSCVASHFEAKWLPRSHAYALEGGDTKDVDTKPYPKDYCQPRLTTKKLWAGKDLKLPTHDYKKCMDEIEPLM</sequence>
<dbReference type="Proteomes" id="UP001163321">
    <property type="component" value="Chromosome 1"/>
</dbReference>
<comment type="caution">
    <text evidence="1">The sequence shown here is derived from an EMBL/GenBank/DDBJ whole genome shotgun (WGS) entry which is preliminary data.</text>
</comment>
<reference evidence="1 2" key="1">
    <citation type="journal article" date="2022" name="bioRxiv">
        <title>The genome of the oomycete Peronosclerospora sorghi, a cosmopolitan pathogen of maize and sorghum, is inflated with dispersed pseudogenes.</title>
        <authorList>
            <person name="Fletcher K."/>
            <person name="Martin F."/>
            <person name="Isakeit T."/>
            <person name="Cavanaugh K."/>
            <person name="Magill C."/>
            <person name="Michelmore R."/>
        </authorList>
    </citation>
    <scope>NUCLEOTIDE SEQUENCE [LARGE SCALE GENOMIC DNA]</scope>
    <source>
        <strain evidence="1">P6</strain>
    </source>
</reference>
<organism evidence="1 2">
    <name type="scientific">Peronosclerospora sorghi</name>
    <dbReference type="NCBI Taxonomy" id="230839"/>
    <lineage>
        <taxon>Eukaryota</taxon>
        <taxon>Sar</taxon>
        <taxon>Stramenopiles</taxon>
        <taxon>Oomycota</taxon>
        <taxon>Peronosporomycetes</taxon>
        <taxon>Peronosporales</taxon>
        <taxon>Peronosporaceae</taxon>
        <taxon>Peronosclerospora</taxon>
    </lineage>
</organism>
<dbReference type="EMBL" id="CM047580">
    <property type="protein sequence ID" value="KAI9922631.1"/>
    <property type="molecule type" value="Genomic_DNA"/>
</dbReference>
<protein>
    <submittedName>
        <fullName evidence="1">Uncharacterized protein</fullName>
    </submittedName>
</protein>
<evidence type="ECO:0000313" key="1">
    <source>
        <dbReference type="EMBL" id="KAI9922631.1"/>
    </source>
</evidence>
<evidence type="ECO:0000313" key="2">
    <source>
        <dbReference type="Proteomes" id="UP001163321"/>
    </source>
</evidence>
<gene>
    <name evidence="1" type="ORF">PsorP6_001137</name>
</gene>
<keyword evidence="2" id="KW-1185">Reference proteome</keyword>
<accession>A0ACC0WWL2</accession>